<organism evidence="2 3">
    <name type="scientific">Clostridium intestinale DSM 6191</name>
    <dbReference type="NCBI Taxonomy" id="1121320"/>
    <lineage>
        <taxon>Bacteria</taxon>
        <taxon>Bacillati</taxon>
        <taxon>Bacillota</taxon>
        <taxon>Clostridia</taxon>
        <taxon>Eubacteriales</taxon>
        <taxon>Clostridiaceae</taxon>
        <taxon>Clostridium</taxon>
    </lineage>
</organism>
<name>A0A1M5UQC4_9CLOT</name>
<evidence type="ECO:0000313" key="2">
    <source>
        <dbReference type="EMBL" id="SHH65159.1"/>
    </source>
</evidence>
<accession>A0A1M5UQC4</accession>
<dbReference type="Gene3D" id="3.40.630.30">
    <property type="match status" value="1"/>
</dbReference>
<gene>
    <name evidence="2" type="ORF">SAMN02745941_00603</name>
</gene>
<feature type="domain" description="N-acetyltransferase" evidence="1">
    <location>
        <begin position="18"/>
        <end position="182"/>
    </location>
</feature>
<dbReference type="GO" id="GO:0016747">
    <property type="term" value="F:acyltransferase activity, transferring groups other than amino-acyl groups"/>
    <property type="evidence" value="ECO:0007669"/>
    <property type="project" value="InterPro"/>
</dbReference>
<evidence type="ECO:0000259" key="1">
    <source>
        <dbReference type="PROSITE" id="PS51186"/>
    </source>
</evidence>
<dbReference type="SUPFAM" id="SSF55729">
    <property type="entry name" value="Acyl-CoA N-acyltransferases (Nat)"/>
    <property type="match status" value="1"/>
</dbReference>
<dbReference type="Proteomes" id="UP000184241">
    <property type="component" value="Unassembled WGS sequence"/>
</dbReference>
<dbReference type="EMBL" id="FQXU01000003">
    <property type="protein sequence ID" value="SHH65159.1"/>
    <property type="molecule type" value="Genomic_DNA"/>
</dbReference>
<dbReference type="CDD" id="cd04301">
    <property type="entry name" value="NAT_SF"/>
    <property type="match status" value="1"/>
</dbReference>
<dbReference type="RefSeq" id="WP_073016550.1">
    <property type="nucleotide sequence ID" value="NZ_FQXU01000003.1"/>
</dbReference>
<proteinExistence type="predicted"/>
<dbReference type="PROSITE" id="PS51186">
    <property type="entry name" value="GNAT"/>
    <property type="match status" value="1"/>
</dbReference>
<keyword evidence="2" id="KW-0808">Transferase</keyword>
<dbReference type="InterPro" id="IPR000182">
    <property type="entry name" value="GNAT_dom"/>
</dbReference>
<dbReference type="Pfam" id="PF00583">
    <property type="entry name" value="Acetyltransf_1"/>
    <property type="match status" value="1"/>
</dbReference>
<dbReference type="AlphaFoldDB" id="A0A1M5UQC4"/>
<dbReference type="InterPro" id="IPR016181">
    <property type="entry name" value="Acyl_CoA_acyltransferase"/>
</dbReference>
<sequence>MENLKNKINYREIQIEEINIELFDNFKRHQNVTHCWRKIDGEWVIKEVRFVEEWGKEDYAFLSECLKGVINTDGVVYGAFSDGILKGFTSVDGDFLGKNRDYINLSSIHVSEDMRGYGIGRELFKLASKWAKARGAKKLYISAHSSVESQAFYKSLGCVEAVEYDKKHVEKEPCDCQLEYIL</sequence>
<evidence type="ECO:0000313" key="3">
    <source>
        <dbReference type="Proteomes" id="UP000184241"/>
    </source>
</evidence>
<protein>
    <submittedName>
        <fullName evidence="2">Acetyltransferase (GNAT) family protein</fullName>
    </submittedName>
</protein>
<reference evidence="2 3" key="1">
    <citation type="submission" date="2016-11" db="EMBL/GenBank/DDBJ databases">
        <authorList>
            <person name="Jaros S."/>
            <person name="Januszkiewicz K."/>
            <person name="Wedrychowicz H."/>
        </authorList>
    </citation>
    <scope>NUCLEOTIDE SEQUENCE [LARGE SCALE GENOMIC DNA]</scope>
    <source>
        <strain evidence="2 3">DSM 6191</strain>
    </source>
</reference>